<evidence type="ECO:0000313" key="1">
    <source>
        <dbReference type="EMBL" id="TLD40291.1"/>
    </source>
</evidence>
<comment type="caution">
    <text evidence="1">The sequence shown here is derived from an EMBL/GenBank/DDBJ whole genome shotgun (WGS) entry which is preliminary data.</text>
</comment>
<dbReference type="EMBL" id="SULG01000113">
    <property type="protein sequence ID" value="TLD40291.1"/>
    <property type="molecule type" value="Genomic_DNA"/>
</dbReference>
<accession>A0A533QCE0</accession>
<dbReference type="Proteomes" id="UP000319783">
    <property type="component" value="Unassembled WGS sequence"/>
</dbReference>
<gene>
    <name evidence="1" type="ORF">JETT_3456</name>
</gene>
<dbReference type="AlphaFoldDB" id="A0A533QCE0"/>
<protein>
    <submittedName>
        <fullName evidence="1">Uncharacterized protein</fullName>
    </submittedName>
</protein>
<evidence type="ECO:0000313" key="2">
    <source>
        <dbReference type="Proteomes" id="UP000319783"/>
    </source>
</evidence>
<reference evidence="1 2" key="1">
    <citation type="submission" date="2019-04" db="EMBL/GenBank/DDBJ databases">
        <title>Genome of a novel bacterium Candidatus Jettenia ecosi reconstructed from metagenome of an anammox bioreactor.</title>
        <authorList>
            <person name="Mardanov A.V."/>
            <person name="Beletsky A.V."/>
            <person name="Ravin N.V."/>
            <person name="Botchkova E.A."/>
            <person name="Litti Y.V."/>
            <person name="Nozhevnikova A.N."/>
        </authorList>
    </citation>
    <scope>NUCLEOTIDE SEQUENCE [LARGE SCALE GENOMIC DNA]</scope>
    <source>
        <strain evidence="1">J2</strain>
    </source>
</reference>
<name>A0A533QCE0_9BACT</name>
<sequence>MGVVSSKNNFDIFSKDIFSSGKARLATTVSSCFEMEQDDFILIRIR</sequence>
<organism evidence="1 2">
    <name type="scientific">Candidatus Jettenia ecosi</name>
    <dbReference type="NCBI Taxonomy" id="2494326"/>
    <lineage>
        <taxon>Bacteria</taxon>
        <taxon>Pseudomonadati</taxon>
        <taxon>Planctomycetota</taxon>
        <taxon>Candidatus Brocadiia</taxon>
        <taxon>Candidatus Brocadiales</taxon>
        <taxon>Candidatus Brocadiaceae</taxon>
        <taxon>Candidatus Jettenia</taxon>
    </lineage>
</organism>
<proteinExistence type="predicted"/>